<sequence length="453" mass="49297">MKRIKSFLKDKRNTVGIGMATAVLLSSTIGFAVYQESGKAYEVKVDKEVVGVVSKKSSIDRVLESIEDEKSTEYKKEVVLDEAIEVEAVKAEKAEMIEPEELKSKLEEKVVALVDAVDIVIEGEAVVSVDSQEDAAKIVESLKSRNMEKYGTEHTVEAKIVQSVEPKASKVDANQVKSIEEAVEIIETGGVEVVEHEMKPGENFWTISKDYNTTSEAIEAANPDKDPTKVRDGEIVKINSPKPYITVELVEELEVEEETAFETTYETSEEMYNDTEAVKTEGVNGKSKKKIKKTSVNGNEVKSEVLSEEILLEPVSKVIVKGTKERPSGVGTGNFQTPANGYISSRFGPRWGTIHRGLDIAAPTGTTIVASDSGKVTYAGYNNGGYGYMVKISHGNGFETLYAHSSQLYVSVGDVVNAGDVIAAIGSTGNSTGPHLHFEVIKNGEKVNPENYI</sequence>
<name>A0A1S1V4Q4_9FIRM</name>
<protein>
    <submittedName>
        <fullName evidence="4">Murein DD-endopeptidase MepM</fullName>
        <ecNumber evidence="4">3.4.24.-</ecNumber>
    </submittedName>
</protein>
<dbReference type="EC" id="3.4.24.-" evidence="4"/>
<dbReference type="SUPFAM" id="SSF54106">
    <property type="entry name" value="LysM domain"/>
    <property type="match status" value="1"/>
</dbReference>
<keyword evidence="5" id="KW-1185">Reference proteome</keyword>
<dbReference type="Proteomes" id="UP000180254">
    <property type="component" value="Unassembled WGS sequence"/>
</dbReference>
<dbReference type="Gene3D" id="2.70.70.10">
    <property type="entry name" value="Glucose Permease (Domain IIA)"/>
    <property type="match status" value="1"/>
</dbReference>
<evidence type="ECO:0000259" key="2">
    <source>
        <dbReference type="PROSITE" id="PS51109"/>
    </source>
</evidence>
<dbReference type="Gene3D" id="2.20.230.10">
    <property type="entry name" value="Resuscitation-promoting factor rpfb"/>
    <property type="match status" value="1"/>
</dbReference>
<dbReference type="EMBL" id="MKIE01000009">
    <property type="protein sequence ID" value="OHW61636.1"/>
    <property type="molecule type" value="Genomic_DNA"/>
</dbReference>
<dbReference type="SMART" id="SM00257">
    <property type="entry name" value="LysM"/>
    <property type="match status" value="1"/>
</dbReference>
<dbReference type="CDD" id="cd00118">
    <property type="entry name" value="LysM"/>
    <property type="match status" value="1"/>
</dbReference>
<gene>
    <name evidence="4" type="primary">mepM_2</name>
    <name evidence="4" type="ORF">EUAN_19560</name>
</gene>
<dbReference type="PANTHER" id="PTHR21666">
    <property type="entry name" value="PEPTIDASE-RELATED"/>
    <property type="match status" value="1"/>
</dbReference>
<dbReference type="InterPro" id="IPR018392">
    <property type="entry name" value="LysM"/>
</dbReference>
<accession>A0A1S1V4Q4</accession>
<dbReference type="InterPro" id="IPR011098">
    <property type="entry name" value="G5_dom"/>
</dbReference>
<organism evidence="4 5">
    <name type="scientific">Andreesenia angusta</name>
    <dbReference type="NCBI Taxonomy" id="39480"/>
    <lineage>
        <taxon>Bacteria</taxon>
        <taxon>Bacillati</taxon>
        <taxon>Bacillota</taxon>
        <taxon>Tissierellia</taxon>
        <taxon>Tissierellales</taxon>
        <taxon>Gottschalkiaceae</taxon>
        <taxon>Andreesenia</taxon>
    </lineage>
</organism>
<dbReference type="PROSITE" id="PS51782">
    <property type="entry name" value="LYSM"/>
    <property type="match status" value="1"/>
</dbReference>
<dbReference type="SMART" id="SM01208">
    <property type="entry name" value="G5"/>
    <property type="match status" value="1"/>
</dbReference>
<comment type="caution">
    <text evidence="4">The sequence shown here is derived from an EMBL/GenBank/DDBJ whole genome shotgun (WGS) entry which is preliminary data.</text>
</comment>
<evidence type="ECO:0000259" key="3">
    <source>
        <dbReference type="PROSITE" id="PS51782"/>
    </source>
</evidence>
<dbReference type="CDD" id="cd12797">
    <property type="entry name" value="M23_peptidase"/>
    <property type="match status" value="1"/>
</dbReference>
<evidence type="ECO:0000313" key="5">
    <source>
        <dbReference type="Proteomes" id="UP000180254"/>
    </source>
</evidence>
<feature type="domain" description="G5" evidence="2">
    <location>
        <begin position="245"/>
        <end position="325"/>
    </location>
</feature>
<keyword evidence="1" id="KW-0732">Signal</keyword>
<dbReference type="InterPro" id="IPR050570">
    <property type="entry name" value="Cell_wall_metabolism_enzyme"/>
</dbReference>
<evidence type="ECO:0000313" key="4">
    <source>
        <dbReference type="EMBL" id="OHW61636.1"/>
    </source>
</evidence>
<dbReference type="STRING" id="39480.EUAN_19560"/>
<dbReference type="PANTHER" id="PTHR21666:SF270">
    <property type="entry name" value="MUREIN HYDROLASE ACTIVATOR ENVC"/>
    <property type="match status" value="1"/>
</dbReference>
<dbReference type="InterPro" id="IPR036779">
    <property type="entry name" value="LysM_dom_sf"/>
</dbReference>
<evidence type="ECO:0000256" key="1">
    <source>
        <dbReference type="ARBA" id="ARBA00022729"/>
    </source>
</evidence>
<dbReference type="OrthoDB" id="9809488at2"/>
<dbReference type="RefSeq" id="WP_071064064.1">
    <property type="nucleotide sequence ID" value="NZ_MKIE01000009.1"/>
</dbReference>
<dbReference type="InterPro" id="IPR011055">
    <property type="entry name" value="Dup_hybrid_motif"/>
</dbReference>
<dbReference type="Pfam" id="PF07501">
    <property type="entry name" value="G5"/>
    <property type="match status" value="1"/>
</dbReference>
<dbReference type="Pfam" id="PF01551">
    <property type="entry name" value="Peptidase_M23"/>
    <property type="match status" value="1"/>
</dbReference>
<dbReference type="PROSITE" id="PS51109">
    <property type="entry name" value="G5"/>
    <property type="match status" value="1"/>
</dbReference>
<dbReference type="GO" id="GO:0004222">
    <property type="term" value="F:metalloendopeptidase activity"/>
    <property type="evidence" value="ECO:0007669"/>
    <property type="project" value="TreeGrafter"/>
</dbReference>
<reference evidence="4 5" key="1">
    <citation type="submission" date="2016-09" db="EMBL/GenBank/DDBJ databases">
        <title>Genome sequence of Eubacterium angustum.</title>
        <authorList>
            <person name="Poehlein A."/>
            <person name="Daniel R."/>
        </authorList>
    </citation>
    <scope>NUCLEOTIDE SEQUENCE [LARGE SCALE GENOMIC DNA]</scope>
    <source>
        <strain evidence="4 5">DSM 1989</strain>
    </source>
</reference>
<dbReference type="InterPro" id="IPR016047">
    <property type="entry name" value="M23ase_b-sheet_dom"/>
</dbReference>
<dbReference type="Gene3D" id="3.10.350.10">
    <property type="entry name" value="LysM domain"/>
    <property type="match status" value="1"/>
</dbReference>
<dbReference type="SUPFAM" id="SSF51261">
    <property type="entry name" value="Duplicated hybrid motif"/>
    <property type="match status" value="1"/>
</dbReference>
<proteinExistence type="predicted"/>
<keyword evidence="4" id="KW-0378">Hydrolase</keyword>
<feature type="domain" description="LysM" evidence="3">
    <location>
        <begin position="194"/>
        <end position="238"/>
    </location>
</feature>
<dbReference type="AlphaFoldDB" id="A0A1S1V4Q4"/>